<evidence type="ECO:0000256" key="2">
    <source>
        <dbReference type="SAM" id="SignalP"/>
    </source>
</evidence>
<evidence type="ECO:0000313" key="4">
    <source>
        <dbReference type="Proteomes" id="UP000552954"/>
    </source>
</evidence>
<gene>
    <name evidence="3" type="ORF">HK415_05865</name>
</gene>
<feature type="signal peptide" evidence="2">
    <location>
        <begin position="1"/>
        <end position="29"/>
    </location>
</feature>
<dbReference type="EMBL" id="JABFCS010000001">
    <property type="protein sequence ID" value="NNU42794.1"/>
    <property type="molecule type" value="Genomic_DNA"/>
</dbReference>
<keyword evidence="4" id="KW-1185">Reference proteome</keyword>
<dbReference type="InterPro" id="IPR005064">
    <property type="entry name" value="BUG"/>
</dbReference>
<dbReference type="Gene3D" id="3.40.190.10">
    <property type="entry name" value="Periplasmic binding protein-like II"/>
    <property type="match status" value="1"/>
</dbReference>
<dbReference type="RefSeq" id="WP_171557279.1">
    <property type="nucleotide sequence ID" value="NZ_JABFCS010000001.1"/>
</dbReference>
<reference evidence="3 4" key="1">
    <citation type="submission" date="2020-05" db="EMBL/GenBank/DDBJ databases">
        <authorList>
            <person name="Khan S.A."/>
            <person name="Jeon C.O."/>
            <person name="Chun B.H."/>
        </authorList>
    </citation>
    <scope>NUCLEOTIDE SEQUENCE [LARGE SCALE GENOMIC DNA]</scope>
    <source>
        <strain evidence="3 4">B156</strain>
    </source>
</reference>
<name>A0A849K8N8_9BURK</name>
<comment type="caution">
    <text evidence="3">The sequence shown here is derived from an EMBL/GenBank/DDBJ whole genome shotgun (WGS) entry which is preliminary data.</text>
</comment>
<keyword evidence="2" id="KW-0732">Signal</keyword>
<dbReference type="SUPFAM" id="SSF53850">
    <property type="entry name" value="Periplasmic binding protein-like II"/>
    <property type="match status" value="1"/>
</dbReference>
<dbReference type="Gene3D" id="3.40.190.150">
    <property type="entry name" value="Bordetella uptake gene, domain 1"/>
    <property type="match status" value="1"/>
</dbReference>
<sequence>MRISPFLSRLTRRALVLGALPLLAAQASAQAWPAKAIKLIVPFPPGGPTDTASRIVGEQLALRLKQPVVVENKRGASGAIAAAQVAKTAGDGYTFMMLATPTLLAPHMYKSVDYDTVKDFVPVATVYDLPIVMVVNPQLMPTVTDVQKLVTHAKARPGQLSYTSSGVGSFGHLSMELLKQLGNFDMQHVAYKGGVPAITDTIGGQVPMMYADLVAALPHIQSGRLRAIAVGSPRRVSVLPEVKTVAEQGFKGFDAVSWGGLLAPRGTPPEVVDRMNKELAGILADQGVQERMLKAGAIANYQPAAQLAARTRADYDKWGQVIRDKGLANQQQ</sequence>
<evidence type="ECO:0000313" key="3">
    <source>
        <dbReference type="EMBL" id="NNU42794.1"/>
    </source>
</evidence>
<evidence type="ECO:0000256" key="1">
    <source>
        <dbReference type="ARBA" id="ARBA00006987"/>
    </source>
</evidence>
<dbReference type="Proteomes" id="UP000552954">
    <property type="component" value="Unassembled WGS sequence"/>
</dbReference>
<dbReference type="CDD" id="cd07012">
    <property type="entry name" value="PBP2_Bug_TTT"/>
    <property type="match status" value="1"/>
</dbReference>
<reference evidence="3 4" key="2">
    <citation type="submission" date="2020-06" db="EMBL/GenBank/DDBJ databases">
        <title>Ramlibacter rhizophilus sp. nov., isolated from rhizosphere soil of national flower Mugunghwa from South Korea.</title>
        <authorList>
            <person name="Zheng-Fei Y."/>
            <person name="Huan T."/>
        </authorList>
    </citation>
    <scope>NUCLEOTIDE SEQUENCE [LARGE SCALE GENOMIC DNA]</scope>
    <source>
        <strain evidence="3 4">B156</strain>
    </source>
</reference>
<dbReference type="PANTHER" id="PTHR42928:SF5">
    <property type="entry name" value="BLR1237 PROTEIN"/>
    <property type="match status" value="1"/>
</dbReference>
<organism evidence="3 4">
    <name type="scientific">Ramlibacter montanisoli</name>
    <dbReference type="NCBI Taxonomy" id="2732512"/>
    <lineage>
        <taxon>Bacteria</taxon>
        <taxon>Pseudomonadati</taxon>
        <taxon>Pseudomonadota</taxon>
        <taxon>Betaproteobacteria</taxon>
        <taxon>Burkholderiales</taxon>
        <taxon>Comamonadaceae</taxon>
        <taxon>Ramlibacter</taxon>
    </lineage>
</organism>
<proteinExistence type="inferred from homology"/>
<comment type="similarity">
    <text evidence="1">Belongs to the UPF0065 (bug) family.</text>
</comment>
<dbReference type="PANTHER" id="PTHR42928">
    <property type="entry name" value="TRICARBOXYLATE-BINDING PROTEIN"/>
    <property type="match status" value="1"/>
</dbReference>
<feature type="chain" id="PRO_5032737707" evidence="2">
    <location>
        <begin position="30"/>
        <end position="332"/>
    </location>
</feature>
<dbReference type="Pfam" id="PF03401">
    <property type="entry name" value="TctC"/>
    <property type="match status" value="1"/>
</dbReference>
<dbReference type="PIRSF" id="PIRSF017082">
    <property type="entry name" value="YflP"/>
    <property type="match status" value="1"/>
</dbReference>
<accession>A0A849K8N8</accession>
<dbReference type="AlphaFoldDB" id="A0A849K8N8"/>
<dbReference type="InterPro" id="IPR042100">
    <property type="entry name" value="Bug_dom1"/>
</dbReference>
<protein>
    <submittedName>
        <fullName evidence="3">Tripartite tricarboxylate transporter substrate binding protein</fullName>
    </submittedName>
</protein>